<keyword evidence="4" id="KW-1185">Reference proteome</keyword>
<dbReference type="CDD" id="cd03784">
    <property type="entry name" value="GT1_Gtf-like"/>
    <property type="match status" value="1"/>
</dbReference>
<organism evidence="3 4">
    <name type="scientific">Tilletiopsis washingtonensis</name>
    <dbReference type="NCBI Taxonomy" id="58919"/>
    <lineage>
        <taxon>Eukaryota</taxon>
        <taxon>Fungi</taxon>
        <taxon>Dikarya</taxon>
        <taxon>Basidiomycota</taxon>
        <taxon>Ustilaginomycotina</taxon>
        <taxon>Exobasidiomycetes</taxon>
        <taxon>Entylomatales</taxon>
        <taxon>Entylomatales incertae sedis</taxon>
        <taxon>Tilletiopsis</taxon>
    </lineage>
</organism>
<keyword evidence="2 3" id="KW-0808">Transferase</keyword>
<dbReference type="Gene3D" id="3.40.50.2000">
    <property type="entry name" value="Glycogen Phosphorylase B"/>
    <property type="match status" value="2"/>
</dbReference>
<dbReference type="STRING" id="58919.A0A316Z0X9"/>
<dbReference type="RefSeq" id="XP_025595450.1">
    <property type="nucleotide sequence ID" value="XM_025740388.1"/>
</dbReference>
<dbReference type="OrthoDB" id="5835829at2759"/>
<evidence type="ECO:0000313" key="4">
    <source>
        <dbReference type="Proteomes" id="UP000245946"/>
    </source>
</evidence>
<dbReference type="GO" id="GO:0008194">
    <property type="term" value="F:UDP-glycosyltransferase activity"/>
    <property type="evidence" value="ECO:0007669"/>
    <property type="project" value="InterPro"/>
</dbReference>
<keyword evidence="1" id="KW-0328">Glycosyltransferase</keyword>
<dbReference type="InterPro" id="IPR002213">
    <property type="entry name" value="UDP_glucos_trans"/>
</dbReference>
<dbReference type="GeneID" id="37267934"/>
<dbReference type="Pfam" id="PF00201">
    <property type="entry name" value="UDPGT"/>
    <property type="match status" value="1"/>
</dbReference>
<dbReference type="PANTHER" id="PTHR48043">
    <property type="entry name" value="EG:EG0003.4 PROTEIN-RELATED"/>
    <property type="match status" value="1"/>
</dbReference>
<proteinExistence type="predicted"/>
<dbReference type="SUPFAM" id="SSF53756">
    <property type="entry name" value="UDP-Glycosyltransferase/glycogen phosphorylase"/>
    <property type="match status" value="1"/>
</dbReference>
<dbReference type="EMBL" id="KZ819306">
    <property type="protein sequence ID" value="PWN95171.1"/>
    <property type="molecule type" value="Genomic_DNA"/>
</dbReference>
<protein>
    <submittedName>
        <fullName evidence="3">UDP-Glycosyltransferase/glycogen phosphorylase</fullName>
    </submittedName>
</protein>
<gene>
    <name evidence="3" type="ORF">FA09DRAFT_301984</name>
</gene>
<dbReference type="AlphaFoldDB" id="A0A316Z0X9"/>
<evidence type="ECO:0000256" key="2">
    <source>
        <dbReference type="ARBA" id="ARBA00022679"/>
    </source>
</evidence>
<evidence type="ECO:0000256" key="1">
    <source>
        <dbReference type="ARBA" id="ARBA00022676"/>
    </source>
</evidence>
<dbReference type="InterPro" id="IPR050271">
    <property type="entry name" value="UDP-glycosyltransferase"/>
</dbReference>
<dbReference type="PANTHER" id="PTHR48043:SF151">
    <property type="entry name" value="GLYCOSYLTRANSFERASE FAMILY 1 PROTEIN"/>
    <property type="match status" value="1"/>
</dbReference>
<accession>A0A316Z0X9</accession>
<reference evidence="3 4" key="1">
    <citation type="journal article" date="2018" name="Mol. Biol. Evol.">
        <title>Broad Genomic Sampling Reveals a Smut Pathogenic Ancestry of the Fungal Clade Ustilaginomycotina.</title>
        <authorList>
            <person name="Kijpornyongpan T."/>
            <person name="Mondo S.J."/>
            <person name="Barry K."/>
            <person name="Sandor L."/>
            <person name="Lee J."/>
            <person name="Lipzen A."/>
            <person name="Pangilinan J."/>
            <person name="LaButti K."/>
            <person name="Hainaut M."/>
            <person name="Henrissat B."/>
            <person name="Grigoriev I.V."/>
            <person name="Spatafora J.W."/>
            <person name="Aime M.C."/>
        </authorList>
    </citation>
    <scope>NUCLEOTIDE SEQUENCE [LARGE SCALE GENOMIC DNA]</scope>
    <source>
        <strain evidence="3 4">MCA 4186</strain>
    </source>
</reference>
<dbReference type="Proteomes" id="UP000245946">
    <property type="component" value="Unassembled WGS sequence"/>
</dbReference>
<name>A0A316Z0X9_9BASI</name>
<evidence type="ECO:0000313" key="3">
    <source>
        <dbReference type="EMBL" id="PWN95171.1"/>
    </source>
</evidence>
<sequence>MRFLFVSNPATGQVNPLLAITRELLERGHSVHFASADRLAASFSNVARQAHASERAFFHGVGAGRALEDLTELIKGKPELFHKSIRHAPGQLAQYLSYVTTLVDEAAGHDEYARVVFKVRDLCLHVDADMIIVDNFSPFAMDGVRLSGKEYVQTSPAASCAAASFVDILRHPIGLSGADSGMRRADGSRSWLQALFLIWRNVAFACSFVYWCMTSAYAREKRRQRRDVLGLAPVDFLCDSYMTPAPHLVPQMQAALSFNVAGLDLYEPRCFDAKVFFVGPCFMPGTGPKSVVASFERPDAVSEWLDASEEVIYINMGSIFYFTHHEYEALIDALHAVRAQRPQLRALIKVPDLPKTTQNVPCASELPQWICRESWIPSVENVLAHPAVRVAMHHGGGNSFNEAVAYGMPQLIVSQWGETHDIMAYGVHAGIALGSQCAPRLVAAELSGSMLRLLVENKAFRERALRWKLRSEQSGGTNAAVSILE</sequence>